<name>A0ABU9AQW5_9BACT</name>
<gene>
    <name evidence="3" type="ORF">WKV53_01795</name>
</gene>
<dbReference type="Proteomes" id="UP001371305">
    <property type="component" value="Unassembled WGS sequence"/>
</dbReference>
<accession>A0ABU9AQW5</accession>
<dbReference type="Pfam" id="PF07726">
    <property type="entry name" value="AAA_3"/>
    <property type="match status" value="1"/>
</dbReference>
<dbReference type="SUPFAM" id="SSF52540">
    <property type="entry name" value="P-loop containing nucleoside triphosphate hydrolases"/>
    <property type="match status" value="1"/>
</dbReference>
<dbReference type="PIRSF" id="PIRSF002849">
    <property type="entry name" value="AAA_ATPase_chaperone_MoxR_prd"/>
    <property type="match status" value="1"/>
</dbReference>
<dbReference type="InterPro" id="IPR050764">
    <property type="entry name" value="CbbQ/NirQ/NorQ/GpvN"/>
</dbReference>
<dbReference type="EMBL" id="JBBUKT010000001">
    <property type="protein sequence ID" value="MEK7949207.1"/>
    <property type="molecule type" value="Genomic_DNA"/>
</dbReference>
<dbReference type="Gene3D" id="3.40.50.300">
    <property type="entry name" value="P-loop containing nucleotide triphosphate hydrolases"/>
    <property type="match status" value="1"/>
</dbReference>
<dbReference type="PANTHER" id="PTHR42759:SF1">
    <property type="entry name" value="MAGNESIUM-CHELATASE SUBUNIT CHLD"/>
    <property type="match status" value="1"/>
</dbReference>
<dbReference type="Pfam" id="PF17863">
    <property type="entry name" value="AAA_lid_2"/>
    <property type="match status" value="1"/>
</dbReference>
<evidence type="ECO:0000313" key="3">
    <source>
        <dbReference type="EMBL" id="MEK7949207.1"/>
    </source>
</evidence>
<proteinExistence type="predicted"/>
<dbReference type="Gene3D" id="1.10.8.80">
    <property type="entry name" value="Magnesium chelatase subunit I, C-Terminal domain"/>
    <property type="match status" value="1"/>
</dbReference>
<dbReference type="InterPro" id="IPR011703">
    <property type="entry name" value="ATPase_AAA-3"/>
</dbReference>
<reference evidence="3 4" key="1">
    <citation type="submission" date="2024-04" db="EMBL/GenBank/DDBJ databases">
        <title>Luteolibacter sp. isolated from soil.</title>
        <authorList>
            <person name="An J."/>
        </authorList>
    </citation>
    <scope>NUCLEOTIDE SEQUENCE [LARGE SCALE GENOMIC DNA]</scope>
    <source>
        <strain evidence="3 4">Y139</strain>
    </source>
</reference>
<comment type="caution">
    <text evidence="3">The sequence shown here is derived from an EMBL/GenBank/DDBJ whole genome shotgun (WGS) entry which is preliminary data.</text>
</comment>
<evidence type="ECO:0000259" key="1">
    <source>
        <dbReference type="Pfam" id="PF07726"/>
    </source>
</evidence>
<dbReference type="RefSeq" id="WP_341402627.1">
    <property type="nucleotide sequence ID" value="NZ_JBBUKT010000001.1"/>
</dbReference>
<dbReference type="InterPro" id="IPR027417">
    <property type="entry name" value="P-loop_NTPase"/>
</dbReference>
<dbReference type="InterPro" id="IPR041628">
    <property type="entry name" value="ChlI/MoxR_AAA_lid"/>
</dbReference>
<protein>
    <submittedName>
        <fullName evidence="3">MoxR family ATPase</fullName>
    </submittedName>
</protein>
<organism evidence="3 4">
    <name type="scientific">Luteolibacter soli</name>
    <dbReference type="NCBI Taxonomy" id="3135280"/>
    <lineage>
        <taxon>Bacteria</taxon>
        <taxon>Pseudomonadati</taxon>
        <taxon>Verrucomicrobiota</taxon>
        <taxon>Verrucomicrobiia</taxon>
        <taxon>Verrucomicrobiales</taxon>
        <taxon>Verrucomicrobiaceae</taxon>
        <taxon>Luteolibacter</taxon>
    </lineage>
</organism>
<sequence length="321" mass="35298">MSTRDQILDLKQRISGSIIGQETVIERLLIALLTNGNVLMEGLPGLAKTRAIKTMAKHIESKFSRIQFTPDLLPADVTGSEIYFEEGGKGQFKFQEGPIFGNLVLADEINRSPAKVQAALLEAMEERQVTVAGTTHQLPELFMVLATQNPIEQEGTYPLPEAQMDRFLMHIFIHQPADEDELKVLQLVRGEVAGNAVQSPPPISQQVIFDARKEVNAVATTEAIDRYFVALVSATRNPGKYDKDLGRWIHVGASPRGTLALDRAARAYAWLQGRDHVTAEDVQAVAPDCLRHRIIPSYDASAEGKSNDDLLASVLKLVAVP</sequence>
<dbReference type="PANTHER" id="PTHR42759">
    <property type="entry name" value="MOXR FAMILY PROTEIN"/>
    <property type="match status" value="1"/>
</dbReference>
<feature type="domain" description="ATPase AAA-3" evidence="1">
    <location>
        <begin position="38"/>
        <end position="169"/>
    </location>
</feature>
<keyword evidence="4" id="KW-1185">Reference proteome</keyword>
<evidence type="ECO:0000259" key="2">
    <source>
        <dbReference type="Pfam" id="PF17863"/>
    </source>
</evidence>
<evidence type="ECO:0000313" key="4">
    <source>
        <dbReference type="Proteomes" id="UP001371305"/>
    </source>
</evidence>
<feature type="domain" description="ChlI/MoxR AAA lid" evidence="2">
    <location>
        <begin position="249"/>
        <end position="312"/>
    </location>
</feature>